<dbReference type="OrthoDB" id="42617at2759"/>
<comment type="caution">
    <text evidence="3">The sequence shown here is derived from an EMBL/GenBank/DDBJ whole genome shotgun (WGS) entry which is preliminary data.</text>
</comment>
<feature type="compositionally biased region" description="Basic residues" evidence="1">
    <location>
        <begin position="304"/>
        <end position="316"/>
    </location>
</feature>
<evidence type="ECO:0000256" key="1">
    <source>
        <dbReference type="SAM" id="MobiDB-lite"/>
    </source>
</evidence>
<feature type="chain" id="PRO_5012373918" evidence="2">
    <location>
        <begin position="21"/>
        <end position="459"/>
    </location>
</feature>
<feature type="compositionally biased region" description="Polar residues" evidence="1">
    <location>
        <begin position="327"/>
        <end position="348"/>
    </location>
</feature>
<dbReference type="EMBL" id="BDSP01000253">
    <property type="protein sequence ID" value="GAX27145.1"/>
    <property type="molecule type" value="Genomic_DNA"/>
</dbReference>
<accession>A0A1Z5KLY7</accession>
<keyword evidence="2" id="KW-0732">Signal</keyword>
<dbReference type="InParanoid" id="A0A1Z5KLY7"/>
<name>A0A1Z5KLY7_FISSO</name>
<gene>
    <name evidence="3" type="ORF">FisN_13Lh304</name>
</gene>
<sequence>MTRLPPFFPFFFAFLQPITGFHSIIATKPVPTRLQYQDDKHSEQSTQKPATLPTLPVMGPFLNQPSLMIGAEMTLTTPTPLQWQSLEESFYRHQQHLLTENNQSGISEAPLVAILDQTNDMSHPGSQGRYATIAAVVGVSSSSGSIDATDDNSDFMESIAGTRAMIDTAKVRLVGVGRAVLKEFLYQVPTHLAQMDDEGHLLTLSEDDDDEPPVNVIVAQFSLIIDRLSNEAASPTHSVTKMGRLANQVEWLHQDRRNLVAGIKAAKARLEKAADKKRLDLEDHDGLGLLFGEAMQDELELEKPKKKSKTRRKKARSPVEQKDRDSSTVLSQSSIKRPNNINGPLSHTENYGLGSSAFSLTGLKEMTQVLLEKLAPYYSPKRCASEEHYYEVFSFVAVLATDHYVKSSDLAWSLRCVNTEQRLQRTYDWMTAHVNELKKEADRVSRALQDCGEECTDLF</sequence>
<feature type="compositionally biased region" description="Basic and acidic residues" evidence="1">
    <location>
        <begin position="317"/>
        <end position="326"/>
    </location>
</feature>
<dbReference type="Proteomes" id="UP000198406">
    <property type="component" value="Unassembled WGS sequence"/>
</dbReference>
<evidence type="ECO:0000256" key="2">
    <source>
        <dbReference type="SAM" id="SignalP"/>
    </source>
</evidence>
<evidence type="ECO:0000313" key="3">
    <source>
        <dbReference type="EMBL" id="GAX27145.1"/>
    </source>
</evidence>
<protein>
    <submittedName>
        <fullName evidence="3">Uncharacterized protein</fullName>
    </submittedName>
</protein>
<keyword evidence="4" id="KW-1185">Reference proteome</keyword>
<feature type="region of interest" description="Disordered" evidence="1">
    <location>
        <begin position="300"/>
        <end position="348"/>
    </location>
</feature>
<organism evidence="3 4">
    <name type="scientific">Fistulifera solaris</name>
    <name type="common">Oleaginous diatom</name>
    <dbReference type="NCBI Taxonomy" id="1519565"/>
    <lineage>
        <taxon>Eukaryota</taxon>
        <taxon>Sar</taxon>
        <taxon>Stramenopiles</taxon>
        <taxon>Ochrophyta</taxon>
        <taxon>Bacillariophyta</taxon>
        <taxon>Bacillariophyceae</taxon>
        <taxon>Bacillariophycidae</taxon>
        <taxon>Naviculales</taxon>
        <taxon>Naviculaceae</taxon>
        <taxon>Fistulifera</taxon>
    </lineage>
</organism>
<proteinExistence type="predicted"/>
<feature type="region of interest" description="Disordered" evidence="1">
    <location>
        <begin position="35"/>
        <end position="55"/>
    </location>
</feature>
<evidence type="ECO:0000313" key="4">
    <source>
        <dbReference type="Proteomes" id="UP000198406"/>
    </source>
</evidence>
<feature type="signal peptide" evidence="2">
    <location>
        <begin position="1"/>
        <end position="20"/>
    </location>
</feature>
<dbReference type="AlphaFoldDB" id="A0A1Z5KLY7"/>
<reference evidence="3 4" key="1">
    <citation type="journal article" date="2015" name="Plant Cell">
        <title>Oil accumulation by the oleaginous diatom Fistulifera solaris as revealed by the genome and transcriptome.</title>
        <authorList>
            <person name="Tanaka T."/>
            <person name="Maeda Y."/>
            <person name="Veluchamy A."/>
            <person name="Tanaka M."/>
            <person name="Abida H."/>
            <person name="Marechal E."/>
            <person name="Bowler C."/>
            <person name="Muto M."/>
            <person name="Sunaga Y."/>
            <person name="Tanaka M."/>
            <person name="Yoshino T."/>
            <person name="Taniguchi T."/>
            <person name="Fukuda Y."/>
            <person name="Nemoto M."/>
            <person name="Matsumoto M."/>
            <person name="Wong P.S."/>
            <person name="Aburatani S."/>
            <person name="Fujibuchi W."/>
        </authorList>
    </citation>
    <scope>NUCLEOTIDE SEQUENCE [LARGE SCALE GENOMIC DNA]</scope>
    <source>
        <strain evidence="3 4">JPCC DA0580</strain>
    </source>
</reference>